<evidence type="ECO:0000313" key="4">
    <source>
        <dbReference type="Proteomes" id="UP000054321"/>
    </source>
</evidence>
<dbReference type="PANTHER" id="PTHR38788">
    <property type="entry name" value="CLR5 DOMAIN-CONTAINING PROTEIN"/>
    <property type="match status" value="1"/>
</dbReference>
<evidence type="ECO:0000259" key="2">
    <source>
        <dbReference type="Pfam" id="PF14420"/>
    </source>
</evidence>
<feature type="region of interest" description="Disordered" evidence="1">
    <location>
        <begin position="56"/>
        <end position="79"/>
    </location>
</feature>
<evidence type="ECO:0000313" key="3">
    <source>
        <dbReference type="EMBL" id="KIM95304.1"/>
    </source>
</evidence>
<feature type="non-terminal residue" evidence="3">
    <location>
        <position position="196"/>
    </location>
</feature>
<feature type="non-terminal residue" evidence="3">
    <location>
        <position position="1"/>
    </location>
</feature>
<keyword evidence="4" id="KW-1185">Reference proteome</keyword>
<reference evidence="3 4" key="1">
    <citation type="submission" date="2014-04" db="EMBL/GenBank/DDBJ databases">
        <authorList>
            <consortium name="DOE Joint Genome Institute"/>
            <person name="Kuo A."/>
            <person name="Martino E."/>
            <person name="Perotto S."/>
            <person name="Kohler A."/>
            <person name="Nagy L.G."/>
            <person name="Floudas D."/>
            <person name="Copeland A."/>
            <person name="Barry K.W."/>
            <person name="Cichocki N."/>
            <person name="Veneault-Fourrey C."/>
            <person name="LaButti K."/>
            <person name="Lindquist E.A."/>
            <person name="Lipzen A."/>
            <person name="Lundell T."/>
            <person name="Morin E."/>
            <person name="Murat C."/>
            <person name="Sun H."/>
            <person name="Tunlid A."/>
            <person name="Henrissat B."/>
            <person name="Grigoriev I.V."/>
            <person name="Hibbett D.S."/>
            <person name="Martin F."/>
            <person name="Nordberg H.P."/>
            <person name="Cantor M.N."/>
            <person name="Hua S.X."/>
        </authorList>
    </citation>
    <scope>NUCLEOTIDE SEQUENCE [LARGE SCALE GENOMIC DNA]</scope>
    <source>
        <strain evidence="3 4">Zn</strain>
    </source>
</reference>
<accession>A0A0C3GVK5</accession>
<dbReference type="InParanoid" id="A0A0C3GVK5"/>
<gene>
    <name evidence="3" type="ORF">OIDMADRAFT_71929</name>
</gene>
<dbReference type="InterPro" id="IPR025676">
    <property type="entry name" value="Clr5_dom"/>
</dbReference>
<name>A0A0C3GVK5_OIDMZ</name>
<organism evidence="3 4">
    <name type="scientific">Oidiodendron maius (strain Zn)</name>
    <dbReference type="NCBI Taxonomy" id="913774"/>
    <lineage>
        <taxon>Eukaryota</taxon>
        <taxon>Fungi</taxon>
        <taxon>Dikarya</taxon>
        <taxon>Ascomycota</taxon>
        <taxon>Pezizomycotina</taxon>
        <taxon>Leotiomycetes</taxon>
        <taxon>Leotiomycetes incertae sedis</taxon>
        <taxon>Myxotrichaceae</taxon>
        <taxon>Oidiodendron</taxon>
    </lineage>
</organism>
<dbReference type="PANTHER" id="PTHR38788:SF3">
    <property type="entry name" value="CLR5 DOMAIN-CONTAINING PROTEIN"/>
    <property type="match status" value="1"/>
</dbReference>
<sequence>IPQQTYEPYSSYLGFDSPNLPAQSVDGQITTSQSSTSHLLNSSLALHLHPHHNAESFRDIQATPAIPMGPPTKTRKRKAPTLRADNWEPYKVRIVELHITQGLPLREVKKKIEEESGFIAELRQYRTRISQWGMDKNVKPNEMSAVVKKRQQRKIIEVNKRDLVFHVRGHKVDPQKIDRWMKRHEVPESLLYVPSP</sequence>
<dbReference type="HOGENOM" id="CLU_1175704_0_0_1"/>
<proteinExistence type="predicted"/>
<feature type="domain" description="Clr5" evidence="2">
    <location>
        <begin position="84"/>
        <end position="136"/>
    </location>
</feature>
<reference evidence="4" key="2">
    <citation type="submission" date="2015-01" db="EMBL/GenBank/DDBJ databases">
        <title>Evolutionary Origins and Diversification of the Mycorrhizal Mutualists.</title>
        <authorList>
            <consortium name="DOE Joint Genome Institute"/>
            <consortium name="Mycorrhizal Genomics Consortium"/>
            <person name="Kohler A."/>
            <person name="Kuo A."/>
            <person name="Nagy L.G."/>
            <person name="Floudas D."/>
            <person name="Copeland A."/>
            <person name="Barry K.W."/>
            <person name="Cichocki N."/>
            <person name="Veneault-Fourrey C."/>
            <person name="LaButti K."/>
            <person name="Lindquist E.A."/>
            <person name="Lipzen A."/>
            <person name="Lundell T."/>
            <person name="Morin E."/>
            <person name="Murat C."/>
            <person name="Riley R."/>
            <person name="Ohm R."/>
            <person name="Sun H."/>
            <person name="Tunlid A."/>
            <person name="Henrissat B."/>
            <person name="Grigoriev I.V."/>
            <person name="Hibbett D.S."/>
            <person name="Martin F."/>
        </authorList>
    </citation>
    <scope>NUCLEOTIDE SEQUENCE [LARGE SCALE GENOMIC DNA]</scope>
    <source>
        <strain evidence="4">Zn</strain>
    </source>
</reference>
<evidence type="ECO:0000256" key="1">
    <source>
        <dbReference type="SAM" id="MobiDB-lite"/>
    </source>
</evidence>
<dbReference type="EMBL" id="KN832887">
    <property type="protein sequence ID" value="KIM95304.1"/>
    <property type="molecule type" value="Genomic_DNA"/>
</dbReference>
<dbReference type="Pfam" id="PF14420">
    <property type="entry name" value="Clr5"/>
    <property type="match status" value="1"/>
</dbReference>
<dbReference type="Proteomes" id="UP000054321">
    <property type="component" value="Unassembled WGS sequence"/>
</dbReference>
<protein>
    <recommendedName>
        <fullName evidence="2">Clr5 domain-containing protein</fullName>
    </recommendedName>
</protein>
<dbReference type="AlphaFoldDB" id="A0A0C3GVK5"/>
<dbReference type="OrthoDB" id="5986190at2759"/>